<evidence type="ECO:0000313" key="2">
    <source>
        <dbReference type="EMBL" id="ODV62477.1"/>
    </source>
</evidence>
<evidence type="ECO:0000313" key="3">
    <source>
        <dbReference type="Proteomes" id="UP000095038"/>
    </source>
</evidence>
<dbReference type="RefSeq" id="XP_020048784.1">
    <property type="nucleotide sequence ID" value="XM_020194445.1"/>
</dbReference>
<sequence>MGEFRSKGCRRGLASHLGDEESSPGQQNWRRSSRLNRPKNMLQLEKLVLQICDGG</sequence>
<keyword evidence="3" id="KW-1185">Reference proteome</keyword>
<dbReference type="Proteomes" id="UP000095038">
    <property type="component" value="Unassembled WGS sequence"/>
</dbReference>
<reference evidence="3" key="1">
    <citation type="submission" date="2016-05" db="EMBL/GenBank/DDBJ databases">
        <title>Comparative genomics of biotechnologically important yeasts.</title>
        <authorList>
            <consortium name="DOE Joint Genome Institute"/>
            <person name="Riley R."/>
            <person name="Haridas S."/>
            <person name="Wolfe K.H."/>
            <person name="Lopes M.R."/>
            <person name="Hittinger C.T."/>
            <person name="Goker M."/>
            <person name="Salamov A."/>
            <person name="Wisecaver J."/>
            <person name="Long T.M."/>
            <person name="Aerts A.L."/>
            <person name="Barry K."/>
            <person name="Choi C."/>
            <person name="Clum A."/>
            <person name="Coughlan A.Y."/>
            <person name="Deshpande S."/>
            <person name="Douglass A.P."/>
            <person name="Hanson S.J."/>
            <person name="Klenk H.-P."/>
            <person name="Labutti K."/>
            <person name="Lapidus A."/>
            <person name="Lindquist E."/>
            <person name="Lipzen A."/>
            <person name="Meier-Kolthoff J.P."/>
            <person name="Ohm R.A."/>
            <person name="Otillar R.P."/>
            <person name="Pangilinan J."/>
            <person name="Peng Y."/>
            <person name="Rokas A."/>
            <person name="Rosa C.A."/>
            <person name="Scheuner C."/>
            <person name="Sibirny A.A."/>
            <person name="Slot J.C."/>
            <person name="Stielow J.B."/>
            <person name="Sun H."/>
            <person name="Kurtzman C.P."/>
            <person name="Blackwell M."/>
            <person name="Grigoriev I.V."/>
            <person name="Jeffries T.W."/>
        </authorList>
    </citation>
    <scope>NUCLEOTIDE SEQUENCE [LARGE SCALE GENOMIC DNA]</scope>
    <source>
        <strain evidence="3">DSM 1968</strain>
    </source>
</reference>
<proteinExistence type="predicted"/>
<evidence type="ECO:0000256" key="1">
    <source>
        <dbReference type="SAM" id="MobiDB-lite"/>
    </source>
</evidence>
<dbReference type="AlphaFoldDB" id="A0A1D2VLQ8"/>
<dbReference type="EMBL" id="KV454477">
    <property type="protein sequence ID" value="ODV62477.1"/>
    <property type="molecule type" value="Genomic_DNA"/>
</dbReference>
<protein>
    <submittedName>
        <fullName evidence="2">Uncharacterized protein</fullName>
    </submittedName>
</protein>
<dbReference type="GeneID" id="30968081"/>
<name>A0A1D2VLQ8_9ASCO</name>
<gene>
    <name evidence="2" type="ORF">ASCRUDRAFT_79981</name>
</gene>
<feature type="region of interest" description="Disordered" evidence="1">
    <location>
        <begin position="1"/>
        <end position="37"/>
    </location>
</feature>
<organism evidence="2 3">
    <name type="scientific">Ascoidea rubescens DSM 1968</name>
    <dbReference type="NCBI Taxonomy" id="1344418"/>
    <lineage>
        <taxon>Eukaryota</taxon>
        <taxon>Fungi</taxon>
        <taxon>Dikarya</taxon>
        <taxon>Ascomycota</taxon>
        <taxon>Saccharomycotina</taxon>
        <taxon>Saccharomycetes</taxon>
        <taxon>Ascoideaceae</taxon>
        <taxon>Ascoidea</taxon>
    </lineage>
</organism>
<dbReference type="InParanoid" id="A0A1D2VLQ8"/>
<accession>A0A1D2VLQ8</accession>